<evidence type="ECO:0000313" key="2">
    <source>
        <dbReference type="Proteomes" id="UP000012081"/>
    </source>
</evidence>
<evidence type="ECO:0000313" key="1">
    <source>
        <dbReference type="EMBL" id="EMT50995.1"/>
    </source>
</evidence>
<reference evidence="1 2" key="1">
    <citation type="submission" date="2013-03" db="EMBL/GenBank/DDBJ databases">
        <title>Assembly of a new bacterial strain Brevibacillus borstelensis AK1.</title>
        <authorList>
            <person name="Rajan I."/>
            <person name="PoliReddy D."/>
            <person name="Sugumar T."/>
            <person name="Rathinam K."/>
            <person name="Alqarawi S."/>
            <person name="Khalil A.B."/>
            <person name="Sivakumar N."/>
        </authorList>
    </citation>
    <scope>NUCLEOTIDE SEQUENCE [LARGE SCALE GENOMIC DNA]</scope>
    <source>
        <strain evidence="1 2">AK1</strain>
    </source>
</reference>
<dbReference type="Proteomes" id="UP000012081">
    <property type="component" value="Unassembled WGS sequence"/>
</dbReference>
<gene>
    <name evidence="1" type="ORF">I532_20356</name>
</gene>
<keyword evidence="2" id="KW-1185">Reference proteome</keyword>
<dbReference type="RefSeq" id="WP_003390535.1">
    <property type="nucleotide sequence ID" value="NZ_APBN01000011.1"/>
</dbReference>
<name>M8E6B8_9BACL</name>
<evidence type="ECO:0008006" key="3">
    <source>
        <dbReference type="Google" id="ProtNLM"/>
    </source>
</evidence>
<organism evidence="1 2">
    <name type="scientific">Brevibacillus borstelensis AK1</name>
    <dbReference type="NCBI Taxonomy" id="1300222"/>
    <lineage>
        <taxon>Bacteria</taxon>
        <taxon>Bacillati</taxon>
        <taxon>Bacillota</taxon>
        <taxon>Bacilli</taxon>
        <taxon>Bacillales</taxon>
        <taxon>Paenibacillaceae</taxon>
        <taxon>Brevibacillus</taxon>
    </lineage>
</organism>
<dbReference type="AlphaFoldDB" id="M8E6B8"/>
<proteinExistence type="predicted"/>
<dbReference type="PATRIC" id="fig|1300222.3.peg.4284"/>
<dbReference type="PROSITE" id="PS51257">
    <property type="entry name" value="PROKAR_LIPOPROTEIN"/>
    <property type="match status" value="1"/>
</dbReference>
<protein>
    <recommendedName>
        <fullName evidence="3">Lipoprotein</fullName>
    </recommendedName>
</protein>
<accession>M8E6B8</accession>
<sequence length="194" mass="21694">MKLIAYVLLMIIVLTGCSTDKEQEIQPLDASYSEQKAVLAPTEEDMPAALLDINKLVQSIRGLPDQAGGVEELLGKPLKTEQGEWTLYGSGAKTPFIRHYYEHAVGTVSVMYIDGNIAHINVEFVEPLHDSGDEMKALELIGIVKDDFLKKIAEESNYTRFILRDFYYADVIHGKPDKPAFILGIKVVTDETYE</sequence>
<comment type="caution">
    <text evidence="1">The sequence shown here is derived from an EMBL/GenBank/DDBJ whole genome shotgun (WGS) entry which is preliminary data.</text>
</comment>
<dbReference type="EMBL" id="APBN01000011">
    <property type="protein sequence ID" value="EMT50995.1"/>
    <property type="molecule type" value="Genomic_DNA"/>
</dbReference>